<evidence type="ECO:0000313" key="1">
    <source>
        <dbReference type="EMBL" id="SFB72353.1"/>
    </source>
</evidence>
<evidence type="ECO:0000313" key="2">
    <source>
        <dbReference type="Proteomes" id="UP000199514"/>
    </source>
</evidence>
<name>A0A1I1DIK4_9BACT</name>
<proteinExistence type="predicted"/>
<dbReference type="Proteomes" id="UP000199514">
    <property type="component" value="Unassembled WGS sequence"/>
</dbReference>
<dbReference type="STRING" id="927664.SAMN05421780_101107"/>
<dbReference type="EMBL" id="FOLE01000001">
    <property type="protein sequence ID" value="SFB72353.1"/>
    <property type="molecule type" value="Genomic_DNA"/>
</dbReference>
<dbReference type="AlphaFoldDB" id="A0A1I1DIK4"/>
<gene>
    <name evidence="1" type="ORF">SAMN05421780_101107</name>
</gene>
<organism evidence="1 2">
    <name type="scientific">Flexibacter flexilis DSM 6793</name>
    <dbReference type="NCBI Taxonomy" id="927664"/>
    <lineage>
        <taxon>Bacteria</taxon>
        <taxon>Pseudomonadati</taxon>
        <taxon>Bacteroidota</taxon>
        <taxon>Cytophagia</taxon>
        <taxon>Cytophagales</taxon>
        <taxon>Flexibacteraceae</taxon>
        <taxon>Flexibacter</taxon>
    </lineage>
</organism>
<accession>A0A1I1DIK4</accession>
<protein>
    <submittedName>
        <fullName evidence="1">Uncharacterized protein</fullName>
    </submittedName>
</protein>
<dbReference type="RefSeq" id="WP_091505691.1">
    <property type="nucleotide sequence ID" value="NZ_FOLE01000001.1"/>
</dbReference>
<reference evidence="1 2" key="1">
    <citation type="submission" date="2016-10" db="EMBL/GenBank/DDBJ databases">
        <authorList>
            <person name="de Groot N.N."/>
        </authorList>
    </citation>
    <scope>NUCLEOTIDE SEQUENCE [LARGE SCALE GENOMIC DNA]</scope>
    <source>
        <strain evidence="1 2">DSM 6793</strain>
    </source>
</reference>
<keyword evidence="2" id="KW-1185">Reference proteome</keyword>
<sequence>MTEQTIPYLYILRIETIIRLDDIEIQGIVKDGEYELEIDQQWIPVYVCIPRINTSSKPIYRMEISSANKWISNVLKVYRRVTGDSKIKLKNSDGNIFNVHYKTCGKSNGVYVSGYFEKEPETESFPFRCRLTGHEYISGIATETNRFPKRYLHLDGLTISQTLMLIENLQFRDVLLEEVL</sequence>